<organism evidence="4">
    <name type="scientific">Dissoconium aciculare CBS 342.82</name>
    <dbReference type="NCBI Taxonomy" id="1314786"/>
    <lineage>
        <taxon>Eukaryota</taxon>
        <taxon>Fungi</taxon>
        <taxon>Dikarya</taxon>
        <taxon>Ascomycota</taxon>
        <taxon>Pezizomycotina</taxon>
        <taxon>Dothideomycetes</taxon>
        <taxon>Dothideomycetidae</taxon>
        <taxon>Mycosphaerellales</taxon>
        <taxon>Dissoconiaceae</taxon>
        <taxon>Dissoconium</taxon>
    </lineage>
</organism>
<keyword evidence="3" id="KW-1185">Reference proteome</keyword>
<keyword evidence="2" id="KW-0812">Transmembrane</keyword>
<reference evidence="4" key="2">
    <citation type="submission" date="2020-04" db="EMBL/GenBank/DDBJ databases">
        <authorList>
            <consortium name="NCBI Genome Project"/>
        </authorList>
    </citation>
    <scope>NUCLEOTIDE SEQUENCE</scope>
    <source>
        <strain evidence="4">CBS 342.82</strain>
    </source>
</reference>
<protein>
    <submittedName>
        <fullName evidence="4">Uncharacterized protein</fullName>
    </submittedName>
</protein>
<sequence>MFNDYDVVFSVLFLVVPCCCLLFLLLLVSAQLPSIMKIGFDGFLCKFSHWILVHSFFSLFFSLFPTRQPKFVYSFINTFYLMSIRKEQGGRKEPEGKGKRITGFTSSRPLIEKSKPSLPSTPSTILTYFPFRHLALRQRALAYHNQHHHRRRRRRHCRRHRHDHHLSISQLKDEVQAV</sequence>
<dbReference type="Proteomes" id="UP000504637">
    <property type="component" value="Unplaced"/>
</dbReference>
<feature type="compositionally biased region" description="Basic residues" evidence="1">
    <location>
        <begin position="145"/>
        <end position="164"/>
    </location>
</feature>
<evidence type="ECO:0000313" key="3">
    <source>
        <dbReference type="Proteomes" id="UP000504637"/>
    </source>
</evidence>
<reference evidence="4" key="3">
    <citation type="submission" date="2025-08" db="UniProtKB">
        <authorList>
            <consortium name="RefSeq"/>
        </authorList>
    </citation>
    <scope>IDENTIFICATION</scope>
    <source>
        <strain evidence="4">CBS 342.82</strain>
    </source>
</reference>
<keyword evidence="2" id="KW-0472">Membrane</keyword>
<feature type="region of interest" description="Disordered" evidence="1">
    <location>
        <begin position="144"/>
        <end position="165"/>
    </location>
</feature>
<evidence type="ECO:0000313" key="4">
    <source>
        <dbReference type="RefSeq" id="XP_033455098.1"/>
    </source>
</evidence>
<evidence type="ECO:0000256" key="2">
    <source>
        <dbReference type="SAM" id="Phobius"/>
    </source>
</evidence>
<gene>
    <name evidence="4" type="ORF">K489DRAFT_135669</name>
</gene>
<dbReference type="AlphaFoldDB" id="A0A6J3LTW3"/>
<feature type="transmembrane region" description="Helical" evidence="2">
    <location>
        <begin position="47"/>
        <end position="64"/>
    </location>
</feature>
<proteinExistence type="predicted"/>
<evidence type="ECO:0000256" key="1">
    <source>
        <dbReference type="SAM" id="MobiDB-lite"/>
    </source>
</evidence>
<accession>A0A6J3LTW3</accession>
<name>A0A6J3LTW3_9PEZI</name>
<reference evidence="4" key="1">
    <citation type="submission" date="2020-01" db="EMBL/GenBank/DDBJ databases">
        <authorList>
            <consortium name="DOE Joint Genome Institute"/>
            <person name="Haridas S."/>
            <person name="Albert R."/>
            <person name="Binder M."/>
            <person name="Bloem J."/>
            <person name="Labutti K."/>
            <person name="Salamov A."/>
            <person name="Andreopoulos B."/>
            <person name="Baker S.E."/>
            <person name="Barry K."/>
            <person name="Bills G."/>
            <person name="Bluhm B.H."/>
            <person name="Cannon C."/>
            <person name="Castanera R."/>
            <person name="Culley D.E."/>
            <person name="Daum C."/>
            <person name="Ezra D."/>
            <person name="Gonzalez J.B."/>
            <person name="Henrissat B."/>
            <person name="Kuo A."/>
            <person name="Liang C."/>
            <person name="Lipzen A."/>
            <person name="Lutzoni F."/>
            <person name="Magnuson J."/>
            <person name="Mondo S."/>
            <person name="Nolan M."/>
            <person name="Ohm R."/>
            <person name="Pangilinan J."/>
            <person name="Park H.-J."/>
            <person name="Ramirez L."/>
            <person name="Alfaro M."/>
            <person name="Sun H."/>
            <person name="Tritt A."/>
            <person name="Yoshinaga Y."/>
            <person name="Zwiers L.-H."/>
            <person name="Turgeon B.G."/>
            <person name="Goodwin S.B."/>
            <person name="Spatafora J.W."/>
            <person name="Crous P.W."/>
            <person name="Grigoriev I.V."/>
        </authorList>
    </citation>
    <scope>NUCLEOTIDE SEQUENCE</scope>
    <source>
        <strain evidence="4">CBS 342.82</strain>
    </source>
</reference>
<feature type="transmembrane region" description="Helical" evidence="2">
    <location>
        <begin position="7"/>
        <end position="27"/>
    </location>
</feature>
<keyword evidence="2" id="KW-1133">Transmembrane helix</keyword>
<dbReference type="RefSeq" id="XP_033455098.1">
    <property type="nucleotide sequence ID" value="XM_033599081.1"/>
</dbReference>
<dbReference type="GeneID" id="54356880"/>